<reference evidence="2" key="1">
    <citation type="submission" date="2015-08" db="EMBL/GenBank/DDBJ databases">
        <title>Fjat-14210 dsm16467.</title>
        <authorList>
            <person name="Liu B."/>
            <person name="Wang J."/>
            <person name="Zhu Y."/>
            <person name="Liu G."/>
            <person name="Chen Q."/>
            <person name="Chen Z."/>
            <person name="Lan J."/>
            <person name="Che J."/>
            <person name="Ge C."/>
            <person name="Shi H."/>
            <person name="Pan Z."/>
            <person name="Liu X."/>
        </authorList>
    </citation>
    <scope>NUCLEOTIDE SEQUENCE [LARGE SCALE GENOMIC DNA]</scope>
    <source>
        <strain evidence="2">DSM 16467</strain>
    </source>
</reference>
<dbReference type="OrthoDB" id="2737829at2"/>
<evidence type="ECO:0000313" key="2">
    <source>
        <dbReference type="Proteomes" id="UP000037558"/>
    </source>
</evidence>
<accession>A0A0M0KFQ4</accession>
<name>A0A0M0KFQ4_9BACI</name>
<dbReference type="Proteomes" id="UP000037558">
    <property type="component" value="Unassembled WGS sequence"/>
</dbReference>
<organism evidence="1 2">
    <name type="scientific">Priestia koreensis</name>
    <dbReference type="NCBI Taxonomy" id="284581"/>
    <lineage>
        <taxon>Bacteria</taxon>
        <taxon>Bacillati</taxon>
        <taxon>Bacillota</taxon>
        <taxon>Bacilli</taxon>
        <taxon>Bacillales</taxon>
        <taxon>Bacillaceae</taxon>
        <taxon>Priestia</taxon>
    </lineage>
</organism>
<protein>
    <submittedName>
        <fullName evidence="1">Uncharacterized protein</fullName>
    </submittedName>
</protein>
<sequence length="124" mass="14657">MLKNLPQGTKISITRSIHIAFEQYMNNIQWNETQFDMNDFIKQWKQYIEQNASWFKNLDAETKADPIFHEELAVKINETIEKILAEEPTEEQIQQLEELTKSTGKEIDYSSKLEARYLIDTLSN</sequence>
<keyword evidence="2" id="KW-1185">Reference proteome</keyword>
<dbReference type="PATRIC" id="fig|284581.3.peg.3366"/>
<evidence type="ECO:0000313" key="1">
    <source>
        <dbReference type="EMBL" id="KOO37402.1"/>
    </source>
</evidence>
<gene>
    <name evidence="1" type="ORF">AMD01_22555</name>
</gene>
<dbReference type="AlphaFoldDB" id="A0A0M0KFQ4"/>
<dbReference type="RefSeq" id="WP_053403838.1">
    <property type="nucleotide sequence ID" value="NZ_JAUKEN010000003.1"/>
</dbReference>
<proteinExistence type="predicted"/>
<dbReference type="EMBL" id="LILC01000037">
    <property type="protein sequence ID" value="KOO37402.1"/>
    <property type="molecule type" value="Genomic_DNA"/>
</dbReference>
<comment type="caution">
    <text evidence="1">The sequence shown here is derived from an EMBL/GenBank/DDBJ whole genome shotgun (WGS) entry which is preliminary data.</text>
</comment>